<evidence type="ECO:0008006" key="8">
    <source>
        <dbReference type="Google" id="ProtNLM"/>
    </source>
</evidence>
<comment type="caution">
    <text evidence="6">The sequence shown here is derived from an EMBL/GenBank/DDBJ whole genome shotgun (WGS) entry which is preliminary data.</text>
</comment>
<dbReference type="Proteomes" id="UP001328107">
    <property type="component" value="Unassembled WGS sequence"/>
</dbReference>
<feature type="signal peptide" evidence="5">
    <location>
        <begin position="1"/>
        <end position="18"/>
    </location>
</feature>
<feature type="chain" id="PRO_5042927487" description="Transthyretin" evidence="5">
    <location>
        <begin position="19"/>
        <end position="68"/>
    </location>
</feature>
<proteinExistence type="inferred from homology"/>
<comment type="similarity">
    <text evidence="2">Belongs to the nematode transthyretin-like family.</text>
</comment>
<evidence type="ECO:0000256" key="5">
    <source>
        <dbReference type="SAM" id="SignalP"/>
    </source>
</evidence>
<organism evidence="6 7">
    <name type="scientific">Pristionchus mayeri</name>
    <dbReference type="NCBI Taxonomy" id="1317129"/>
    <lineage>
        <taxon>Eukaryota</taxon>
        <taxon>Metazoa</taxon>
        <taxon>Ecdysozoa</taxon>
        <taxon>Nematoda</taxon>
        <taxon>Chromadorea</taxon>
        <taxon>Rhabditida</taxon>
        <taxon>Rhabditina</taxon>
        <taxon>Diplogasteromorpha</taxon>
        <taxon>Diplogasteroidea</taxon>
        <taxon>Neodiplogasteridae</taxon>
        <taxon>Pristionchus</taxon>
    </lineage>
</organism>
<accession>A0AAN5I322</accession>
<dbReference type="Gene3D" id="2.60.40.3330">
    <property type="match status" value="1"/>
</dbReference>
<dbReference type="Pfam" id="PF01060">
    <property type="entry name" value="TTR-52"/>
    <property type="match status" value="1"/>
</dbReference>
<dbReference type="PANTHER" id="PTHR21700">
    <property type="entry name" value="TRANSTHYRETIN-LIKE FAMILY PROTEIN-RELATED"/>
    <property type="match status" value="1"/>
</dbReference>
<reference evidence="7" key="1">
    <citation type="submission" date="2022-10" db="EMBL/GenBank/DDBJ databases">
        <title>Genome assembly of Pristionchus species.</title>
        <authorList>
            <person name="Yoshida K."/>
            <person name="Sommer R.J."/>
        </authorList>
    </citation>
    <scope>NUCLEOTIDE SEQUENCE [LARGE SCALE GENOMIC DNA]</scope>
    <source>
        <strain evidence="7">RS5460</strain>
    </source>
</reference>
<evidence type="ECO:0000313" key="6">
    <source>
        <dbReference type="EMBL" id="GMR49874.1"/>
    </source>
</evidence>
<sequence>MISRVLIAVAVAATVLEAEKQDVTVMGTVMCHGRSLAYAHVELWEHDSLDPDDLLASTVSDASVAMKT</sequence>
<evidence type="ECO:0000256" key="3">
    <source>
        <dbReference type="ARBA" id="ARBA00022525"/>
    </source>
</evidence>
<dbReference type="PANTHER" id="PTHR21700:SF30">
    <property type="entry name" value="TRANSTHYRETIN-LIKE FAMILY PROTEIN"/>
    <property type="match status" value="1"/>
</dbReference>
<keyword evidence="4 5" id="KW-0732">Signal</keyword>
<feature type="non-terminal residue" evidence="6">
    <location>
        <position position="68"/>
    </location>
</feature>
<dbReference type="AlphaFoldDB" id="A0AAN5I322"/>
<dbReference type="GO" id="GO:0005576">
    <property type="term" value="C:extracellular region"/>
    <property type="evidence" value="ECO:0007669"/>
    <property type="project" value="UniProtKB-SubCell"/>
</dbReference>
<name>A0AAN5I322_9BILA</name>
<evidence type="ECO:0000313" key="7">
    <source>
        <dbReference type="Proteomes" id="UP001328107"/>
    </source>
</evidence>
<dbReference type="EMBL" id="BTRK01000004">
    <property type="protein sequence ID" value="GMR49874.1"/>
    <property type="molecule type" value="Genomic_DNA"/>
</dbReference>
<gene>
    <name evidence="6" type="ORF">PMAYCL1PPCAC_20069</name>
</gene>
<protein>
    <recommendedName>
        <fullName evidence="8">Transthyretin</fullName>
    </recommendedName>
</protein>
<evidence type="ECO:0000256" key="2">
    <source>
        <dbReference type="ARBA" id="ARBA00010112"/>
    </source>
</evidence>
<dbReference type="GO" id="GO:0009986">
    <property type="term" value="C:cell surface"/>
    <property type="evidence" value="ECO:0007669"/>
    <property type="project" value="InterPro"/>
</dbReference>
<comment type="subcellular location">
    <subcellularLocation>
        <location evidence="1">Secreted</location>
    </subcellularLocation>
</comment>
<dbReference type="InterPro" id="IPR038479">
    <property type="entry name" value="Transthyretin-like_sf"/>
</dbReference>
<keyword evidence="7" id="KW-1185">Reference proteome</keyword>
<keyword evidence="3" id="KW-0964">Secreted</keyword>
<evidence type="ECO:0000256" key="1">
    <source>
        <dbReference type="ARBA" id="ARBA00004613"/>
    </source>
</evidence>
<dbReference type="InterPro" id="IPR001534">
    <property type="entry name" value="Transthyretin-like"/>
</dbReference>
<evidence type="ECO:0000256" key="4">
    <source>
        <dbReference type="ARBA" id="ARBA00022729"/>
    </source>
</evidence>